<dbReference type="Pfam" id="PF06296">
    <property type="entry name" value="RelE"/>
    <property type="match status" value="1"/>
</dbReference>
<sequence length="133" mass="15329">MRLILTKPVKKWLDKEKDIQQEDLIIASNEVIKGVFEANLGGNLYKKRISNNSNQGKSGGSRLIVGYKQGNNFYVLFVFNKNESDNITTKEKQIFKGMAKQYLKWNNNELDIAITAKILFEVELEEQRGEDNE</sequence>
<evidence type="ECO:0000313" key="2">
    <source>
        <dbReference type="Proteomes" id="UP001214250"/>
    </source>
</evidence>
<proteinExistence type="predicted"/>
<keyword evidence="2" id="KW-1185">Reference proteome</keyword>
<dbReference type="EMBL" id="CP117811">
    <property type="protein sequence ID" value="WDE97397.1"/>
    <property type="molecule type" value="Genomic_DNA"/>
</dbReference>
<dbReference type="PIRSF" id="PIRSF018634">
    <property type="entry name" value="UCP018634"/>
    <property type="match status" value="1"/>
</dbReference>
<protein>
    <submittedName>
        <fullName evidence="1">Type II toxin-antitoxin system RelE/ParE family toxin</fullName>
    </submittedName>
</protein>
<evidence type="ECO:0000313" key="1">
    <source>
        <dbReference type="EMBL" id="WDE97397.1"/>
    </source>
</evidence>
<accession>A0ABY7VTK6</accession>
<gene>
    <name evidence="1" type="ORF">PQO03_05455</name>
</gene>
<dbReference type="InterPro" id="IPR009387">
    <property type="entry name" value="HigB-2"/>
</dbReference>
<dbReference type="Proteomes" id="UP001214250">
    <property type="component" value="Chromosome 1"/>
</dbReference>
<dbReference type="RefSeq" id="WP_274151751.1">
    <property type="nucleotide sequence ID" value="NZ_CP117811.1"/>
</dbReference>
<reference evidence="1 2" key="1">
    <citation type="submission" date="2023-02" db="EMBL/GenBank/DDBJ databases">
        <title>Genome sequence of Lentisphaera profundi SAORIC-696.</title>
        <authorList>
            <person name="Kim e."/>
            <person name="Cho J.-C."/>
            <person name="Choi A."/>
            <person name="Kang I."/>
        </authorList>
    </citation>
    <scope>NUCLEOTIDE SEQUENCE [LARGE SCALE GENOMIC DNA]</scope>
    <source>
        <strain evidence="1 2">SAORIC-696</strain>
    </source>
</reference>
<organism evidence="1 2">
    <name type="scientific">Lentisphaera profundi</name>
    <dbReference type="NCBI Taxonomy" id="1658616"/>
    <lineage>
        <taxon>Bacteria</taxon>
        <taxon>Pseudomonadati</taxon>
        <taxon>Lentisphaerota</taxon>
        <taxon>Lentisphaeria</taxon>
        <taxon>Lentisphaerales</taxon>
        <taxon>Lentisphaeraceae</taxon>
        <taxon>Lentisphaera</taxon>
    </lineage>
</organism>
<name>A0ABY7VTK6_9BACT</name>